<dbReference type="InterPro" id="IPR036628">
    <property type="entry name" value="Clp_N_dom_sf"/>
</dbReference>
<accession>A0ABP7A5Y4</accession>
<evidence type="ECO:0000313" key="3">
    <source>
        <dbReference type="EMBL" id="GAA3625395.1"/>
    </source>
</evidence>
<reference evidence="4" key="1">
    <citation type="journal article" date="2019" name="Int. J. Syst. Evol. Microbiol.">
        <title>The Global Catalogue of Microorganisms (GCM) 10K type strain sequencing project: providing services to taxonomists for standard genome sequencing and annotation.</title>
        <authorList>
            <consortium name="The Broad Institute Genomics Platform"/>
            <consortium name="The Broad Institute Genome Sequencing Center for Infectious Disease"/>
            <person name="Wu L."/>
            <person name="Ma J."/>
        </authorList>
    </citation>
    <scope>NUCLEOTIDE SEQUENCE [LARGE SCALE GENOMIC DNA]</scope>
    <source>
        <strain evidence="4">JCM 16929</strain>
    </source>
</reference>
<dbReference type="RefSeq" id="WP_344805855.1">
    <property type="nucleotide sequence ID" value="NZ_BAABAB010000021.1"/>
</dbReference>
<keyword evidence="3" id="KW-0378">Hydrolase</keyword>
<proteinExistence type="predicted"/>
<dbReference type="Pfam" id="PF02861">
    <property type="entry name" value="Clp_N"/>
    <property type="match status" value="2"/>
</dbReference>
<dbReference type="PROSITE" id="PS51903">
    <property type="entry name" value="CLP_R"/>
    <property type="match status" value="1"/>
</dbReference>
<organism evidence="3 4">
    <name type="scientific">Microlunatus ginsengisoli</name>
    <dbReference type="NCBI Taxonomy" id="363863"/>
    <lineage>
        <taxon>Bacteria</taxon>
        <taxon>Bacillati</taxon>
        <taxon>Actinomycetota</taxon>
        <taxon>Actinomycetes</taxon>
        <taxon>Propionibacteriales</taxon>
        <taxon>Propionibacteriaceae</taxon>
        <taxon>Microlunatus</taxon>
    </lineage>
</organism>
<dbReference type="InterPro" id="IPR004176">
    <property type="entry name" value="Clp_R_N"/>
</dbReference>
<dbReference type="Proteomes" id="UP001501490">
    <property type="component" value="Unassembled WGS sequence"/>
</dbReference>
<dbReference type="GO" id="GO:0008233">
    <property type="term" value="F:peptidase activity"/>
    <property type="evidence" value="ECO:0007669"/>
    <property type="project" value="UniProtKB-KW"/>
</dbReference>
<name>A0ABP7A5Y4_9ACTN</name>
<dbReference type="Gene3D" id="1.10.1780.10">
    <property type="entry name" value="Clp, N-terminal domain"/>
    <property type="match status" value="2"/>
</dbReference>
<protein>
    <submittedName>
        <fullName evidence="3">Clp protease N-terminal domain-containing protein</fullName>
    </submittedName>
</protein>
<keyword evidence="3" id="KW-0645">Protease</keyword>
<evidence type="ECO:0000256" key="1">
    <source>
        <dbReference type="PROSITE-ProRule" id="PRU01251"/>
    </source>
</evidence>
<comment type="caution">
    <text evidence="3">The sequence shown here is derived from an EMBL/GenBank/DDBJ whole genome shotgun (WGS) entry which is preliminary data.</text>
</comment>
<evidence type="ECO:0000313" key="4">
    <source>
        <dbReference type="Proteomes" id="UP001501490"/>
    </source>
</evidence>
<gene>
    <name evidence="3" type="ORF">GCM10022236_29680</name>
</gene>
<feature type="domain" description="Clp R" evidence="2">
    <location>
        <begin position="2"/>
        <end position="182"/>
    </location>
</feature>
<dbReference type="SUPFAM" id="SSF81923">
    <property type="entry name" value="Double Clp-N motif"/>
    <property type="match status" value="2"/>
</dbReference>
<sequence>MFERFTTDARNAVVEAQIVARQAGSPTIDTRHVLVALAEPDGAARDALEDVGVGATELARRLRADIAAGGLDGQALASLGIDLDAVRRQADAVFGAGALERAARPSRAGHLPFVAEAKKTLELALREAVRLHASAIDGNFLLLGVLRCSGCAAESELRRALAEAGSNPASLRTAIERRVSAARSA</sequence>
<dbReference type="EMBL" id="BAABAB010000021">
    <property type="protein sequence ID" value="GAA3625395.1"/>
    <property type="molecule type" value="Genomic_DNA"/>
</dbReference>
<keyword evidence="1" id="KW-0677">Repeat</keyword>
<keyword evidence="4" id="KW-1185">Reference proteome</keyword>
<dbReference type="GO" id="GO:0006508">
    <property type="term" value="P:proteolysis"/>
    <property type="evidence" value="ECO:0007669"/>
    <property type="project" value="UniProtKB-KW"/>
</dbReference>
<evidence type="ECO:0000259" key="2">
    <source>
        <dbReference type="PROSITE" id="PS51903"/>
    </source>
</evidence>